<dbReference type="AlphaFoldDB" id="D3PC52"/>
<evidence type="ECO:0000313" key="2">
    <source>
        <dbReference type="EMBL" id="BAI80175.1"/>
    </source>
</evidence>
<dbReference type="Pfam" id="PF12706">
    <property type="entry name" value="Lactamase_B_2"/>
    <property type="match status" value="1"/>
</dbReference>
<protein>
    <recommendedName>
        <fullName evidence="1">Metallo-beta-lactamase domain-containing protein</fullName>
    </recommendedName>
</protein>
<dbReference type="InterPro" id="IPR001279">
    <property type="entry name" value="Metallo-B-lactamas"/>
</dbReference>
<dbReference type="RefSeq" id="WP_013007423.1">
    <property type="nucleotide sequence ID" value="NC_013939.1"/>
</dbReference>
<name>D3PC52_DEFDS</name>
<dbReference type="KEGG" id="ddf:DEFDS_0695"/>
<evidence type="ECO:0000313" key="3">
    <source>
        <dbReference type="Proteomes" id="UP000001520"/>
    </source>
</evidence>
<sequence length="269" mass="30720">MLTILGSRGTIPVSGYSYVKYGGSTPSLFLSSNDTAIIFDAGTGLYKLNSVKNLKNIFIFLTHLHWDHIMGLPLFSYFYNPSANIKIFIDKKDDIDSTEFIKHLFKEPFFPVSHEKLNCNLQIENIFHGEKITIGNHSITPYEGNHPNGASMFLYKNQNYSFLYATDYEHGSPKDEMLVEVANHVKYFIYDTTYTPEDYRGEKDGIPKSGWGHSTFEYGASFAKKAKVKNLVLFHHNPEYTDCFLDKMVIKSKKLFTNTIAATDELILD</sequence>
<evidence type="ECO:0000259" key="1">
    <source>
        <dbReference type="SMART" id="SM00849"/>
    </source>
</evidence>
<dbReference type="Gene3D" id="3.60.15.10">
    <property type="entry name" value="Ribonuclease Z/Hydroxyacylglutathione hydrolase-like"/>
    <property type="match status" value="1"/>
</dbReference>
<feature type="domain" description="Metallo-beta-lactamase" evidence="1">
    <location>
        <begin position="24"/>
        <end position="213"/>
    </location>
</feature>
<keyword evidence="3" id="KW-1185">Reference proteome</keyword>
<dbReference type="OrthoDB" id="9803916at2"/>
<dbReference type="SMART" id="SM00849">
    <property type="entry name" value="Lactamase_B"/>
    <property type="match status" value="1"/>
</dbReference>
<dbReference type="SUPFAM" id="SSF56281">
    <property type="entry name" value="Metallo-hydrolase/oxidoreductase"/>
    <property type="match status" value="1"/>
</dbReference>
<gene>
    <name evidence="2" type="ordered locus">DEFDS_0695</name>
</gene>
<dbReference type="InterPro" id="IPR036866">
    <property type="entry name" value="RibonucZ/Hydroxyglut_hydro"/>
</dbReference>
<dbReference type="CDD" id="cd07715">
    <property type="entry name" value="TaR3-like_MBL-fold"/>
    <property type="match status" value="1"/>
</dbReference>
<dbReference type="eggNOG" id="COG1235">
    <property type="taxonomic scope" value="Bacteria"/>
</dbReference>
<dbReference type="EMBL" id="AP011529">
    <property type="protein sequence ID" value="BAI80175.1"/>
    <property type="molecule type" value="Genomic_DNA"/>
</dbReference>
<dbReference type="STRING" id="639282.DEFDS_0695"/>
<dbReference type="PANTHER" id="PTHR42663:SF4">
    <property type="entry name" value="SLL1036 PROTEIN"/>
    <property type="match status" value="1"/>
</dbReference>
<dbReference type="Proteomes" id="UP000001520">
    <property type="component" value="Chromosome"/>
</dbReference>
<proteinExistence type="predicted"/>
<dbReference type="PANTHER" id="PTHR42663">
    <property type="entry name" value="HYDROLASE C777.06C-RELATED-RELATED"/>
    <property type="match status" value="1"/>
</dbReference>
<accession>D3PC52</accession>
<reference evidence="2 3" key="1">
    <citation type="journal article" date="2010" name="DNA Res.">
        <title>Bacterial lifestyle in a deep-sea hydrothermal vent chimney revealed by the genome sequence of the thermophilic bacterium Deferribacter desulfuricans SSM1.</title>
        <authorList>
            <person name="Takaki Y."/>
            <person name="Shimamura S."/>
            <person name="Nakagawa S."/>
            <person name="Fukuhara Y."/>
            <person name="Horikawa H."/>
            <person name="Ankai A."/>
            <person name="Harada T."/>
            <person name="Hosoyama A."/>
            <person name="Oguchi A."/>
            <person name="Fukui S."/>
            <person name="Fujita N."/>
            <person name="Takami H."/>
            <person name="Takai K."/>
        </authorList>
    </citation>
    <scope>NUCLEOTIDE SEQUENCE [LARGE SCALE GENOMIC DNA]</scope>
    <source>
        <strain evidence="3">DSM 14783 / JCM 11476 / NBRC 101012 / SSM1</strain>
    </source>
</reference>
<dbReference type="HOGENOM" id="CLU_031317_1_0_0"/>
<organism evidence="2 3">
    <name type="scientific">Deferribacter desulfuricans (strain DSM 14783 / JCM 11476 / NBRC 101012 / SSM1)</name>
    <dbReference type="NCBI Taxonomy" id="639282"/>
    <lineage>
        <taxon>Bacteria</taxon>
        <taxon>Pseudomonadati</taxon>
        <taxon>Deferribacterota</taxon>
        <taxon>Deferribacteres</taxon>
        <taxon>Deferribacterales</taxon>
        <taxon>Deferribacteraceae</taxon>
        <taxon>Deferribacter</taxon>
    </lineage>
</organism>